<feature type="domain" description="UBP-type" evidence="8">
    <location>
        <begin position="306"/>
        <end position="398"/>
    </location>
</feature>
<proteinExistence type="predicted"/>
<feature type="compositionally biased region" description="Basic residues" evidence="6">
    <location>
        <begin position="576"/>
        <end position="585"/>
    </location>
</feature>
<evidence type="ECO:0000256" key="4">
    <source>
        <dbReference type="PROSITE-ProRule" id="PRU00502"/>
    </source>
</evidence>
<feature type="domain" description="RING-type" evidence="7">
    <location>
        <begin position="269"/>
        <end position="309"/>
    </location>
</feature>
<evidence type="ECO:0000256" key="5">
    <source>
        <dbReference type="SAM" id="Coils"/>
    </source>
</evidence>
<keyword evidence="5" id="KW-0175">Coiled coil</keyword>
<dbReference type="InterPro" id="IPR001607">
    <property type="entry name" value="Znf_UBP"/>
</dbReference>
<feature type="region of interest" description="Disordered" evidence="6">
    <location>
        <begin position="83"/>
        <end position="127"/>
    </location>
</feature>
<reference evidence="11" key="1">
    <citation type="submission" date="2012-12" db="EMBL/GenBank/DDBJ databases">
        <authorList>
            <person name="Hellsten U."/>
            <person name="Grimwood J."/>
            <person name="Chapman J.A."/>
            <person name="Shapiro H."/>
            <person name="Aerts A."/>
            <person name="Otillar R.P."/>
            <person name="Terry A.Y."/>
            <person name="Boore J.L."/>
            <person name="Simakov O."/>
            <person name="Marletaz F."/>
            <person name="Cho S.-J."/>
            <person name="Edsinger-Gonzales E."/>
            <person name="Havlak P."/>
            <person name="Kuo D.-H."/>
            <person name="Larsson T."/>
            <person name="Lv J."/>
            <person name="Arendt D."/>
            <person name="Savage R."/>
            <person name="Osoegawa K."/>
            <person name="de Jong P."/>
            <person name="Lindberg D.R."/>
            <person name="Seaver E.C."/>
            <person name="Weisblat D.A."/>
            <person name="Putnam N.H."/>
            <person name="Grigoriev I.V."/>
            <person name="Rokhsar D.S."/>
        </authorList>
    </citation>
    <scope>NUCLEOTIDE SEQUENCE</scope>
    <source>
        <strain evidence="11">I ESC-2004</strain>
    </source>
</reference>
<evidence type="ECO:0000313" key="10">
    <source>
        <dbReference type="EnsemblMetazoa" id="CapteP170729"/>
    </source>
</evidence>
<dbReference type="SUPFAM" id="SSF57850">
    <property type="entry name" value="RING/U-box"/>
    <property type="match status" value="2"/>
</dbReference>
<dbReference type="Pfam" id="PF07576">
    <property type="entry name" value="BRAP2"/>
    <property type="match status" value="1"/>
</dbReference>
<evidence type="ECO:0000259" key="8">
    <source>
        <dbReference type="PROSITE" id="PS50271"/>
    </source>
</evidence>
<dbReference type="GO" id="GO:0005737">
    <property type="term" value="C:cytoplasm"/>
    <property type="evidence" value="ECO:0007669"/>
    <property type="project" value="TreeGrafter"/>
</dbReference>
<dbReference type="InterPro" id="IPR001841">
    <property type="entry name" value="Znf_RING"/>
</dbReference>
<reference evidence="10" key="3">
    <citation type="submission" date="2015-06" db="UniProtKB">
        <authorList>
            <consortium name="EnsemblMetazoa"/>
        </authorList>
    </citation>
    <scope>IDENTIFICATION</scope>
</reference>
<dbReference type="GO" id="GO:0007265">
    <property type="term" value="P:Ras protein signal transduction"/>
    <property type="evidence" value="ECO:0007669"/>
    <property type="project" value="TreeGrafter"/>
</dbReference>
<evidence type="ECO:0000259" key="7">
    <source>
        <dbReference type="PROSITE" id="PS50089"/>
    </source>
</evidence>
<dbReference type="Proteomes" id="UP000014760">
    <property type="component" value="Unassembled WGS sequence"/>
</dbReference>
<dbReference type="GO" id="GO:0008270">
    <property type="term" value="F:zinc ion binding"/>
    <property type="evidence" value="ECO:0007669"/>
    <property type="project" value="UniProtKB-KW"/>
</dbReference>
<dbReference type="EMBL" id="KB301608">
    <property type="protein sequence ID" value="ELU05344.1"/>
    <property type="molecule type" value="Genomic_DNA"/>
</dbReference>
<dbReference type="AlphaFoldDB" id="R7UFN0"/>
<keyword evidence="2 4" id="KW-0863">Zinc-finger</keyword>
<dbReference type="EnsemblMetazoa" id="CapteT170729">
    <property type="protein sequence ID" value="CapteP170729"/>
    <property type="gene ID" value="CapteG170729"/>
</dbReference>
<dbReference type="Gene3D" id="3.30.40.10">
    <property type="entry name" value="Zinc/RING finger domain, C3HC4 (zinc finger)"/>
    <property type="match status" value="2"/>
</dbReference>
<reference evidence="9 11" key="2">
    <citation type="journal article" date="2013" name="Nature">
        <title>Insights into bilaterian evolution from three spiralian genomes.</title>
        <authorList>
            <person name="Simakov O."/>
            <person name="Marletaz F."/>
            <person name="Cho S.J."/>
            <person name="Edsinger-Gonzales E."/>
            <person name="Havlak P."/>
            <person name="Hellsten U."/>
            <person name="Kuo D.H."/>
            <person name="Larsson T."/>
            <person name="Lv J."/>
            <person name="Arendt D."/>
            <person name="Savage R."/>
            <person name="Osoegawa K."/>
            <person name="de Jong P."/>
            <person name="Grimwood J."/>
            <person name="Chapman J.A."/>
            <person name="Shapiro H."/>
            <person name="Aerts A."/>
            <person name="Otillar R.P."/>
            <person name="Terry A.Y."/>
            <person name="Boore J.L."/>
            <person name="Grigoriev I.V."/>
            <person name="Lindberg D.R."/>
            <person name="Seaver E.C."/>
            <person name="Weisblat D.A."/>
            <person name="Putnam N.H."/>
            <person name="Rokhsar D.S."/>
        </authorList>
    </citation>
    <scope>NUCLEOTIDE SEQUENCE</scope>
    <source>
        <strain evidence="9 11">I ESC-2004</strain>
    </source>
</reference>
<dbReference type="STRING" id="283909.R7UFN0"/>
<keyword evidence="1" id="KW-0479">Metal-binding</keyword>
<dbReference type="EMBL" id="AMQN01007870">
    <property type="status" value="NOT_ANNOTATED_CDS"/>
    <property type="molecule type" value="Genomic_DNA"/>
</dbReference>
<dbReference type="PROSITE" id="PS50271">
    <property type="entry name" value="ZF_UBP"/>
    <property type="match status" value="1"/>
</dbReference>
<evidence type="ECO:0000256" key="6">
    <source>
        <dbReference type="SAM" id="MobiDB-lite"/>
    </source>
</evidence>
<dbReference type="Pfam" id="PF13639">
    <property type="entry name" value="zf-RING_2"/>
    <property type="match status" value="1"/>
</dbReference>
<evidence type="ECO:0000313" key="11">
    <source>
        <dbReference type="Proteomes" id="UP000014760"/>
    </source>
</evidence>
<dbReference type="PROSITE" id="PS50089">
    <property type="entry name" value="ZF_RING_2"/>
    <property type="match status" value="1"/>
</dbReference>
<dbReference type="GO" id="GO:0061630">
    <property type="term" value="F:ubiquitin protein ligase activity"/>
    <property type="evidence" value="ECO:0007669"/>
    <property type="project" value="TreeGrafter"/>
</dbReference>
<keyword evidence="3" id="KW-0862">Zinc</keyword>
<dbReference type="CDD" id="cd16457">
    <property type="entry name" value="RING-H2_BRAP2"/>
    <property type="match status" value="1"/>
</dbReference>
<sequence>MPISLAIFRLELANESEALLNFSYAAPEFSVGNCTSYAQAASCSPVTKIHLSNCKGRREYQTFTIETYVKGMAEEAAGLDVDAASTASSASNDRSKLKDLKAKRKSPTFDGQTSSRPGSARSRNRDNQHSIWFYSGNPAVERTEGILHLYKDNKLTSLDEDGPRSEMICILKVPASIMSQDLIQFLAPVQSGLEIIRIIRDSTPSQYMVLLKFVNQVAADEFYKNFNNKSFNSIEEDICYLVYVARLETLSSSEGAALPISGATELPVCTVCLESMDESVEGILTILCNHSFHCSCLAKWGDTTCPICRYIQTPENVTDNCCFQCTSQEELWICLICGHVGCGRYNEGHAHKHFQETNHTYALRLGQNSVWDYAGDNYVHRLVANKTDGKMVELVDEAGNQIQEEKLDSMELEYTYLLTTQLESQRNFFLDEIKMLELKKQKEVEEKECALKKACDERTHFREELDRLMAEKKVLEKKNNQLDGRLTKVLKDYGDELELNRSLQGNQVQYQDEIHKLKKMNKQVLVEKADLEEQIRDLIGHFEAQTRLKESPGVSQQELQDSHIVVSPSTTATNDRKRHRKKPAK</sequence>
<evidence type="ECO:0008006" key="12">
    <source>
        <dbReference type="Google" id="ProtNLM"/>
    </source>
</evidence>
<evidence type="ECO:0000313" key="9">
    <source>
        <dbReference type="EMBL" id="ELU05344.1"/>
    </source>
</evidence>
<feature type="region of interest" description="Disordered" evidence="6">
    <location>
        <begin position="549"/>
        <end position="585"/>
    </location>
</feature>
<organism evidence="9">
    <name type="scientific">Capitella teleta</name>
    <name type="common">Polychaete worm</name>
    <dbReference type="NCBI Taxonomy" id="283909"/>
    <lineage>
        <taxon>Eukaryota</taxon>
        <taxon>Metazoa</taxon>
        <taxon>Spiralia</taxon>
        <taxon>Lophotrochozoa</taxon>
        <taxon>Annelida</taxon>
        <taxon>Polychaeta</taxon>
        <taxon>Sedentaria</taxon>
        <taxon>Scolecida</taxon>
        <taxon>Capitellidae</taxon>
        <taxon>Capitella</taxon>
    </lineage>
</organism>
<evidence type="ECO:0000256" key="2">
    <source>
        <dbReference type="ARBA" id="ARBA00022771"/>
    </source>
</evidence>
<evidence type="ECO:0000256" key="1">
    <source>
        <dbReference type="ARBA" id="ARBA00022723"/>
    </source>
</evidence>
<keyword evidence="11" id="KW-1185">Reference proteome</keyword>
<dbReference type="SMART" id="SM00290">
    <property type="entry name" value="ZnF_UBP"/>
    <property type="match status" value="1"/>
</dbReference>
<dbReference type="CDD" id="cd12718">
    <property type="entry name" value="RRM_BRAP2"/>
    <property type="match status" value="1"/>
</dbReference>
<dbReference type="PANTHER" id="PTHR24007">
    <property type="entry name" value="BRCA1-ASSOCIATED PROTEIN"/>
    <property type="match status" value="1"/>
</dbReference>
<dbReference type="HOGENOM" id="CLU_009969_3_0_1"/>
<gene>
    <name evidence="9" type="ORF">CAPTEDRAFT_170729</name>
</gene>
<dbReference type="FunCoup" id="R7UFN0">
    <property type="interactions" value="2159"/>
</dbReference>
<evidence type="ECO:0000256" key="3">
    <source>
        <dbReference type="ARBA" id="ARBA00022833"/>
    </source>
</evidence>
<dbReference type="InterPro" id="IPR047243">
    <property type="entry name" value="RING-H2_BRAP2"/>
</dbReference>
<feature type="coiled-coil region" evidence="5">
    <location>
        <begin position="433"/>
        <end position="485"/>
    </location>
</feature>
<dbReference type="InterPro" id="IPR011422">
    <property type="entry name" value="BRAP2/ETP1_RRM"/>
</dbReference>
<dbReference type="InterPro" id="IPR034932">
    <property type="entry name" value="BRAP2_RRM"/>
</dbReference>
<dbReference type="OMA" id="RFNSIEP"/>
<dbReference type="OrthoDB" id="273556at2759"/>
<name>R7UFN0_CAPTE</name>
<accession>R7UFN0</accession>
<dbReference type="GO" id="GO:0016567">
    <property type="term" value="P:protein ubiquitination"/>
    <property type="evidence" value="ECO:0007669"/>
    <property type="project" value="TreeGrafter"/>
</dbReference>
<dbReference type="InterPro" id="IPR013083">
    <property type="entry name" value="Znf_RING/FYVE/PHD"/>
</dbReference>
<dbReference type="PANTHER" id="PTHR24007:SF7">
    <property type="entry name" value="BRCA1-ASSOCIATED PROTEIN"/>
    <property type="match status" value="1"/>
</dbReference>
<dbReference type="Pfam" id="PF02148">
    <property type="entry name" value="zf-UBP"/>
    <property type="match status" value="1"/>
</dbReference>
<dbReference type="SMART" id="SM00184">
    <property type="entry name" value="RING"/>
    <property type="match status" value="1"/>
</dbReference>
<protein>
    <recommendedName>
        <fullName evidence="12">BRCA1-associated protein</fullName>
    </recommendedName>
</protein>